<comment type="caution">
    <text evidence="2">The sequence shown here is derived from an EMBL/GenBank/DDBJ whole genome shotgun (WGS) entry which is preliminary data.</text>
</comment>
<dbReference type="InterPro" id="IPR036047">
    <property type="entry name" value="F-box-like_dom_sf"/>
</dbReference>
<dbReference type="Pfam" id="PF12937">
    <property type="entry name" value="F-box-like"/>
    <property type="match status" value="1"/>
</dbReference>
<gene>
    <name evidence="2" type="ORF">B0H16DRAFT_1235988</name>
</gene>
<evidence type="ECO:0000313" key="2">
    <source>
        <dbReference type="EMBL" id="KAJ7725321.1"/>
    </source>
</evidence>
<dbReference type="Gene3D" id="1.20.1280.50">
    <property type="match status" value="1"/>
</dbReference>
<feature type="non-terminal residue" evidence="2">
    <location>
        <position position="90"/>
    </location>
</feature>
<keyword evidence="3" id="KW-1185">Reference proteome</keyword>
<sequence length="90" mass="10208">VDALRHLISPIQLPVELLVLIFEFAVCKERQLGGYTHFKDASRVSHVSSHWREIAFGAPHLWTGPVDIDFRVGFGDVYGLRTWLSRSASM</sequence>
<dbReference type="AlphaFoldDB" id="A0AAD7MPJ1"/>
<proteinExistence type="predicted"/>
<dbReference type="Proteomes" id="UP001215598">
    <property type="component" value="Unassembled WGS sequence"/>
</dbReference>
<evidence type="ECO:0000313" key="3">
    <source>
        <dbReference type="Proteomes" id="UP001215598"/>
    </source>
</evidence>
<reference evidence="2" key="1">
    <citation type="submission" date="2023-03" db="EMBL/GenBank/DDBJ databases">
        <title>Massive genome expansion in bonnet fungi (Mycena s.s.) driven by repeated elements and novel gene families across ecological guilds.</title>
        <authorList>
            <consortium name="Lawrence Berkeley National Laboratory"/>
            <person name="Harder C.B."/>
            <person name="Miyauchi S."/>
            <person name="Viragh M."/>
            <person name="Kuo A."/>
            <person name="Thoen E."/>
            <person name="Andreopoulos B."/>
            <person name="Lu D."/>
            <person name="Skrede I."/>
            <person name="Drula E."/>
            <person name="Henrissat B."/>
            <person name="Morin E."/>
            <person name="Kohler A."/>
            <person name="Barry K."/>
            <person name="LaButti K."/>
            <person name="Morin E."/>
            <person name="Salamov A."/>
            <person name="Lipzen A."/>
            <person name="Mereny Z."/>
            <person name="Hegedus B."/>
            <person name="Baldrian P."/>
            <person name="Stursova M."/>
            <person name="Weitz H."/>
            <person name="Taylor A."/>
            <person name="Grigoriev I.V."/>
            <person name="Nagy L.G."/>
            <person name="Martin F."/>
            <person name="Kauserud H."/>
        </authorList>
    </citation>
    <scope>NUCLEOTIDE SEQUENCE</scope>
    <source>
        <strain evidence="2">CBHHK182m</strain>
    </source>
</reference>
<dbReference type="InterPro" id="IPR001810">
    <property type="entry name" value="F-box_dom"/>
</dbReference>
<protein>
    <recommendedName>
        <fullName evidence="1">F-box domain-containing protein</fullName>
    </recommendedName>
</protein>
<feature type="non-terminal residue" evidence="2">
    <location>
        <position position="1"/>
    </location>
</feature>
<feature type="domain" description="F-box" evidence="1">
    <location>
        <begin position="12"/>
        <end position="63"/>
    </location>
</feature>
<dbReference type="SUPFAM" id="SSF81383">
    <property type="entry name" value="F-box domain"/>
    <property type="match status" value="1"/>
</dbReference>
<dbReference type="EMBL" id="JARKIB010000195">
    <property type="protein sequence ID" value="KAJ7725321.1"/>
    <property type="molecule type" value="Genomic_DNA"/>
</dbReference>
<accession>A0AAD7MPJ1</accession>
<organism evidence="2 3">
    <name type="scientific">Mycena metata</name>
    <dbReference type="NCBI Taxonomy" id="1033252"/>
    <lineage>
        <taxon>Eukaryota</taxon>
        <taxon>Fungi</taxon>
        <taxon>Dikarya</taxon>
        <taxon>Basidiomycota</taxon>
        <taxon>Agaricomycotina</taxon>
        <taxon>Agaricomycetes</taxon>
        <taxon>Agaricomycetidae</taxon>
        <taxon>Agaricales</taxon>
        <taxon>Marasmiineae</taxon>
        <taxon>Mycenaceae</taxon>
        <taxon>Mycena</taxon>
    </lineage>
</organism>
<name>A0AAD7MPJ1_9AGAR</name>
<evidence type="ECO:0000259" key="1">
    <source>
        <dbReference type="Pfam" id="PF12937"/>
    </source>
</evidence>